<dbReference type="GeneID" id="66072680"/>
<dbReference type="Proteomes" id="UP001049176">
    <property type="component" value="Chromosome 11"/>
</dbReference>
<organism evidence="1 2">
    <name type="scientific">Marasmius oreades</name>
    <name type="common">fairy-ring Marasmius</name>
    <dbReference type="NCBI Taxonomy" id="181124"/>
    <lineage>
        <taxon>Eukaryota</taxon>
        <taxon>Fungi</taxon>
        <taxon>Dikarya</taxon>
        <taxon>Basidiomycota</taxon>
        <taxon>Agaricomycotina</taxon>
        <taxon>Agaricomycetes</taxon>
        <taxon>Agaricomycetidae</taxon>
        <taxon>Agaricales</taxon>
        <taxon>Marasmiineae</taxon>
        <taxon>Marasmiaceae</taxon>
        <taxon>Marasmius</taxon>
    </lineage>
</organism>
<dbReference type="AlphaFoldDB" id="A0A9P7UNL0"/>
<name>A0A9P7UNL0_9AGAR</name>
<dbReference type="EMBL" id="CM032191">
    <property type="protein sequence ID" value="KAG7086089.1"/>
    <property type="molecule type" value="Genomic_DNA"/>
</dbReference>
<keyword evidence="2" id="KW-1185">Reference proteome</keyword>
<proteinExistence type="predicted"/>
<dbReference type="OrthoDB" id="3365698at2759"/>
<reference evidence="1" key="1">
    <citation type="journal article" date="2021" name="Genome Biol. Evol.">
        <title>The assembled and annotated genome of the fairy-ring fungus Marasmius oreades.</title>
        <authorList>
            <person name="Hiltunen M."/>
            <person name="Ament-Velasquez S.L."/>
            <person name="Johannesson H."/>
        </authorList>
    </citation>
    <scope>NUCLEOTIDE SEQUENCE</scope>
    <source>
        <strain evidence="1">03SP1</strain>
    </source>
</reference>
<evidence type="ECO:0000313" key="2">
    <source>
        <dbReference type="Proteomes" id="UP001049176"/>
    </source>
</evidence>
<gene>
    <name evidence="1" type="ORF">E1B28_003604</name>
</gene>
<dbReference type="KEGG" id="more:E1B28_003604"/>
<evidence type="ECO:0000313" key="1">
    <source>
        <dbReference type="EMBL" id="KAG7086089.1"/>
    </source>
</evidence>
<evidence type="ECO:0008006" key="3">
    <source>
        <dbReference type="Google" id="ProtNLM"/>
    </source>
</evidence>
<comment type="caution">
    <text evidence="1">The sequence shown here is derived from an EMBL/GenBank/DDBJ whole genome shotgun (WGS) entry which is preliminary data.</text>
</comment>
<dbReference type="RefSeq" id="XP_043002560.1">
    <property type="nucleotide sequence ID" value="XM_043160603.1"/>
</dbReference>
<accession>A0A9P7UNL0</accession>
<sequence length="189" mass="21899">MNIQTSYLCKVPVELWEEIFMIVSVPSSKEYTLIIKTESLNVERQVVTIVPFTLMHVCSHQSEITTRCPMLWASINVALWHKYFERRQKLVEMFLANSAPCPLNLKVGWHYSFPDCAQDTWEILKSHFSRSEQLFLNSAWDFGMHLLNPSCGQDITFENLLYFHTQRGGLSGISKADIDHPFSQALRRA</sequence>
<protein>
    <recommendedName>
        <fullName evidence="3">F-box domain-containing protein</fullName>
    </recommendedName>
</protein>